<organism evidence="2">
    <name type="scientific">marine metagenome</name>
    <dbReference type="NCBI Taxonomy" id="408172"/>
    <lineage>
        <taxon>unclassified sequences</taxon>
        <taxon>metagenomes</taxon>
        <taxon>ecological metagenomes</taxon>
    </lineage>
</organism>
<keyword evidence="1" id="KW-0812">Transmembrane</keyword>
<sequence>MQGNGFLYNLAIINFIFLKKIMFFPLPNHDS</sequence>
<dbReference type="EMBL" id="UINC01007152">
    <property type="protein sequence ID" value="SVA31700.1"/>
    <property type="molecule type" value="Genomic_DNA"/>
</dbReference>
<name>A0A381UUD2_9ZZZZ</name>
<accession>A0A381UUD2</accession>
<keyword evidence="1" id="KW-1133">Transmembrane helix</keyword>
<evidence type="ECO:0000313" key="2">
    <source>
        <dbReference type="EMBL" id="SVA31700.1"/>
    </source>
</evidence>
<reference evidence="2" key="1">
    <citation type="submission" date="2018-05" db="EMBL/GenBank/DDBJ databases">
        <authorList>
            <person name="Lanie J.A."/>
            <person name="Ng W.-L."/>
            <person name="Kazmierczak K.M."/>
            <person name="Andrzejewski T.M."/>
            <person name="Davidsen T.M."/>
            <person name="Wayne K.J."/>
            <person name="Tettelin H."/>
            <person name="Glass J.I."/>
            <person name="Rusch D."/>
            <person name="Podicherti R."/>
            <person name="Tsui H.-C.T."/>
            <person name="Winkler M.E."/>
        </authorList>
    </citation>
    <scope>NUCLEOTIDE SEQUENCE</scope>
</reference>
<protein>
    <submittedName>
        <fullName evidence="2">Uncharacterized protein</fullName>
    </submittedName>
</protein>
<dbReference type="AlphaFoldDB" id="A0A381UUD2"/>
<proteinExistence type="predicted"/>
<feature type="transmembrane region" description="Helical" evidence="1">
    <location>
        <begin position="6"/>
        <end position="26"/>
    </location>
</feature>
<gene>
    <name evidence="2" type="ORF">METZ01_LOCUS84554</name>
</gene>
<evidence type="ECO:0000256" key="1">
    <source>
        <dbReference type="SAM" id="Phobius"/>
    </source>
</evidence>
<keyword evidence="1" id="KW-0472">Membrane</keyword>